<dbReference type="PANTHER" id="PTHR43162">
    <property type="match status" value="1"/>
</dbReference>
<dbReference type="SUPFAM" id="SSF51735">
    <property type="entry name" value="NAD(P)-binding Rossmann-fold domains"/>
    <property type="match status" value="1"/>
</dbReference>
<dbReference type="AlphaFoldDB" id="A0AAU8DKW9"/>
<dbReference type="PANTHER" id="PTHR43162:SF1">
    <property type="entry name" value="PRESTALK A DIFFERENTIATION PROTEIN A"/>
    <property type="match status" value="1"/>
</dbReference>
<dbReference type="Pfam" id="PF13460">
    <property type="entry name" value="NAD_binding_10"/>
    <property type="match status" value="1"/>
</dbReference>
<dbReference type="EMBL" id="CP159218">
    <property type="protein sequence ID" value="XCG62624.1"/>
    <property type="molecule type" value="Genomic_DNA"/>
</dbReference>
<accession>A0AAU8DKW9</accession>
<dbReference type="InterPro" id="IPR036291">
    <property type="entry name" value="NAD(P)-bd_dom_sf"/>
</dbReference>
<evidence type="ECO:0000259" key="1">
    <source>
        <dbReference type="Pfam" id="PF13460"/>
    </source>
</evidence>
<sequence>MYLVIGATGNVGGELVEHLLDQGQKVRALVRDASRAAVLPPGVSIAVGSLEDPASLAAAADGVDGVFFMQLAPIPAQAQAFIDGVRSVGVKRVVVLSSVGTRLHPAPTIGAFITARDDVFRASDLDVTYVYANGLMSNAQWWAPTIRESGQVIDSTEPGKIGVVDPYDVAAVAAVALTQPGHVGHGYFVTGPEALSPSEQTAILSEVLDRPLEFVASTPEEEAQRSIQRGTAPQMAAARQNLDELFKLSRAGILTDDVSNLTGNAPRSFRTWVQNHTTAFA</sequence>
<reference evidence="2" key="1">
    <citation type="submission" date="2024-05" db="EMBL/GenBank/DDBJ databases">
        <authorList>
            <person name="Cai S.Y."/>
            <person name="Jin L.M."/>
            <person name="Li H.R."/>
        </authorList>
    </citation>
    <scope>NUCLEOTIDE SEQUENCE</scope>
    <source>
        <strain evidence="2">A5-74</strain>
    </source>
</reference>
<organism evidence="2">
    <name type="scientific">Nakamurella sp. A5-74</name>
    <dbReference type="NCBI Taxonomy" id="3158264"/>
    <lineage>
        <taxon>Bacteria</taxon>
        <taxon>Bacillati</taxon>
        <taxon>Actinomycetota</taxon>
        <taxon>Actinomycetes</taxon>
        <taxon>Nakamurellales</taxon>
        <taxon>Nakamurellaceae</taxon>
        <taxon>Nakamurella</taxon>
    </lineage>
</organism>
<protein>
    <submittedName>
        <fullName evidence="2">NAD(P)H-binding protein</fullName>
    </submittedName>
</protein>
<proteinExistence type="predicted"/>
<dbReference type="InterPro" id="IPR016040">
    <property type="entry name" value="NAD(P)-bd_dom"/>
</dbReference>
<gene>
    <name evidence="2" type="ORF">ABLG96_15485</name>
</gene>
<dbReference type="RefSeq" id="WP_353648239.1">
    <property type="nucleotide sequence ID" value="NZ_CP159218.1"/>
</dbReference>
<feature type="domain" description="NAD(P)-binding" evidence="1">
    <location>
        <begin position="6"/>
        <end position="180"/>
    </location>
</feature>
<dbReference type="Gene3D" id="3.90.25.10">
    <property type="entry name" value="UDP-galactose 4-epimerase, domain 1"/>
    <property type="match status" value="1"/>
</dbReference>
<dbReference type="Gene3D" id="3.40.50.720">
    <property type="entry name" value="NAD(P)-binding Rossmann-like Domain"/>
    <property type="match status" value="1"/>
</dbReference>
<dbReference type="InterPro" id="IPR051604">
    <property type="entry name" value="Ergot_Alk_Oxidoreductase"/>
</dbReference>
<evidence type="ECO:0000313" key="2">
    <source>
        <dbReference type="EMBL" id="XCG62624.1"/>
    </source>
</evidence>
<name>A0AAU8DKW9_9ACTN</name>